<dbReference type="RefSeq" id="WP_345237551.1">
    <property type="nucleotide sequence ID" value="NZ_BAABGZ010000075.1"/>
</dbReference>
<accession>A0ABP8IQ23</accession>
<reference evidence="2" key="1">
    <citation type="journal article" date="2019" name="Int. J. Syst. Evol. Microbiol.">
        <title>The Global Catalogue of Microorganisms (GCM) 10K type strain sequencing project: providing services to taxonomists for standard genome sequencing and annotation.</title>
        <authorList>
            <consortium name="The Broad Institute Genomics Platform"/>
            <consortium name="The Broad Institute Genome Sequencing Center for Infectious Disease"/>
            <person name="Wu L."/>
            <person name="Ma J."/>
        </authorList>
    </citation>
    <scope>NUCLEOTIDE SEQUENCE [LARGE SCALE GENOMIC DNA]</scope>
    <source>
        <strain evidence="2">JCM 17923</strain>
    </source>
</reference>
<keyword evidence="2" id="KW-1185">Reference proteome</keyword>
<dbReference type="Pfam" id="PF19570">
    <property type="entry name" value="DUF6088"/>
    <property type="match status" value="1"/>
</dbReference>
<proteinExistence type="predicted"/>
<evidence type="ECO:0000313" key="1">
    <source>
        <dbReference type="EMBL" id="GAA4365820.1"/>
    </source>
</evidence>
<gene>
    <name evidence="1" type="ORF">GCM10023185_36410</name>
</gene>
<evidence type="ECO:0000313" key="2">
    <source>
        <dbReference type="Proteomes" id="UP001501153"/>
    </source>
</evidence>
<dbReference type="Proteomes" id="UP001501153">
    <property type="component" value="Unassembled WGS sequence"/>
</dbReference>
<dbReference type="InterPro" id="IPR045738">
    <property type="entry name" value="DUF6088"/>
</dbReference>
<dbReference type="EMBL" id="BAABGZ010000075">
    <property type="protein sequence ID" value="GAA4365820.1"/>
    <property type="molecule type" value="Genomic_DNA"/>
</dbReference>
<sequence>MSRSRTSPTQQRLLRRLQQLTPGQIVRFADFEQLGLSAPAVASALNRLTRTGQVQRVAKGRYRVAPTGRFGPVPPSEQQVLETLLQPAATGGLEYPTGAAIFNRLGLTTQVPREIEIATPRPKPAKQIGTVRVRYVRNAGATRPEEVELRQLLDALRRIKRVPDARPAKLIIQLREKVRRLPAADKRHLATLALSYNPATRALLGALLEDLGEKALTPALRASLNPLTVYRLGLSAADLPNRDLWRIQ</sequence>
<name>A0ABP8IQ23_9BACT</name>
<organism evidence="1 2">
    <name type="scientific">Hymenobacter saemangeumensis</name>
    <dbReference type="NCBI Taxonomy" id="1084522"/>
    <lineage>
        <taxon>Bacteria</taxon>
        <taxon>Pseudomonadati</taxon>
        <taxon>Bacteroidota</taxon>
        <taxon>Cytophagia</taxon>
        <taxon>Cytophagales</taxon>
        <taxon>Hymenobacteraceae</taxon>
        <taxon>Hymenobacter</taxon>
    </lineage>
</organism>
<comment type="caution">
    <text evidence="1">The sequence shown here is derived from an EMBL/GenBank/DDBJ whole genome shotgun (WGS) entry which is preliminary data.</text>
</comment>
<protein>
    <submittedName>
        <fullName evidence="1">DUF6088 family protein</fullName>
    </submittedName>
</protein>